<accession>Q75GM6</accession>
<dbReference type="InterPro" id="IPR043502">
    <property type="entry name" value="DNA/RNA_pol_sf"/>
</dbReference>
<keyword evidence="6" id="KW-0548">Nucleotidyltransferase</keyword>
<evidence type="ECO:0000259" key="5">
    <source>
        <dbReference type="PROSITE" id="PS50878"/>
    </source>
</evidence>
<dbReference type="Pfam" id="PF14529">
    <property type="entry name" value="Exo_endo_phos_2"/>
    <property type="match status" value="1"/>
</dbReference>
<dbReference type="SMART" id="SM00343">
    <property type="entry name" value="ZnF_C2HC"/>
    <property type="match status" value="2"/>
</dbReference>
<reference evidence="7" key="2">
    <citation type="journal article" date="2008" name="Nucleic Acids Res.">
        <title>The rice annotation project database (RAP-DB): 2008 update.</title>
        <authorList>
            <consortium name="The rice annotation project (RAP)"/>
        </authorList>
    </citation>
    <scope>GENOME REANNOTATION</scope>
    <source>
        <strain evidence="7">cv. Nipponbare</strain>
    </source>
</reference>
<evidence type="ECO:0000256" key="3">
    <source>
        <dbReference type="SAM" id="MobiDB-lite"/>
    </source>
</evidence>
<proteinExistence type="predicted"/>
<dbReference type="SUPFAM" id="SSF56219">
    <property type="entry name" value="DNase I-like"/>
    <property type="match status" value="1"/>
</dbReference>
<dbReference type="InterPro" id="IPR000477">
    <property type="entry name" value="RT_dom"/>
</dbReference>
<dbReference type="CDD" id="cd01650">
    <property type="entry name" value="RT_nLTR_like"/>
    <property type="match status" value="1"/>
</dbReference>
<dbReference type="Gene3D" id="4.10.60.10">
    <property type="entry name" value="Zinc finger, CCHC-type"/>
    <property type="match status" value="1"/>
</dbReference>
<evidence type="ECO:0000256" key="1">
    <source>
        <dbReference type="PROSITE-ProRule" id="PRU00047"/>
    </source>
</evidence>
<dbReference type="GO" id="GO:0003676">
    <property type="term" value="F:nucleic acid binding"/>
    <property type="evidence" value="ECO:0007669"/>
    <property type="project" value="InterPro"/>
</dbReference>
<evidence type="ECO:0000256" key="2">
    <source>
        <dbReference type="SAM" id="Coils"/>
    </source>
</evidence>
<dbReference type="PROSITE" id="PS50158">
    <property type="entry name" value="ZF_CCHC"/>
    <property type="match status" value="2"/>
</dbReference>
<keyword evidence="2" id="KW-0175">Coiled coil</keyword>
<keyword evidence="1" id="KW-0479">Metal-binding</keyword>
<evidence type="ECO:0000313" key="6">
    <source>
        <dbReference type="EMBL" id="AAT01370.1"/>
    </source>
</evidence>
<protein>
    <submittedName>
        <fullName evidence="6">Non-LTR retroelement reverse transcriptase</fullName>
    </submittedName>
</protein>
<feature type="compositionally biased region" description="Acidic residues" evidence="3">
    <location>
        <begin position="423"/>
        <end position="446"/>
    </location>
</feature>
<organism evidence="6 7">
    <name type="scientific">Oryza sativa subsp. japonica</name>
    <name type="common">Rice</name>
    <dbReference type="NCBI Taxonomy" id="39947"/>
    <lineage>
        <taxon>Eukaryota</taxon>
        <taxon>Viridiplantae</taxon>
        <taxon>Streptophyta</taxon>
        <taxon>Embryophyta</taxon>
        <taxon>Tracheophyta</taxon>
        <taxon>Spermatophyta</taxon>
        <taxon>Magnoliopsida</taxon>
        <taxon>Liliopsida</taxon>
        <taxon>Poales</taxon>
        <taxon>Poaceae</taxon>
        <taxon>BOP clade</taxon>
        <taxon>Oryzoideae</taxon>
        <taxon>Oryzeae</taxon>
        <taxon>Oryzinae</taxon>
        <taxon>Oryza</taxon>
        <taxon>Oryza sativa</taxon>
    </lineage>
</organism>
<feature type="coiled-coil region" evidence="2">
    <location>
        <begin position="920"/>
        <end position="947"/>
    </location>
</feature>
<name>Q75GM6_ORYSJ</name>
<dbReference type="InterPro" id="IPR036691">
    <property type="entry name" value="Endo/exonu/phosph_ase_sf"/>
</dbReference>
<feature type="region of interest" description="Disordered" evidence="3">
    <location>
        <begin position="96"/>
        <end position="151"/>
    </location>
</feature>
<dbReference type="InterPro" id="IPR001878">
    <property type="entry name" value="Znf_CCHC"/>
</dbReference>
<keyword evidence="1" id="KW-0863">Zinc-finger</keyword>
<dbReference type="InterPro" id="IPR005135">
    <property type="entry name" value="Endo/exonuclease/phosphatase"/>
</dbReference>
<reference evidence="7" key="1">
    <citation type="journal article" date="2005" name="Nature">
        <title>The map-based sequence of the rice genome.</title>
        <authorList>
            <consortium name="International rice genome sequencing project (IRGSP)"/>
            <person name="Matsumoto T."/>
            <person name="Wu J."/>
            <person name="Kanamori H."/>
            <person name="Katayose Y."/>
            <person name="Fujisawa M."/>
            <person name="Namiki N."/>
            <person name="Mizuno H."/>
            <person name="Yamamoto K."/>
            <person name="Antonio B.A."/>
            <person name="Baba T."/>
            <person name="Sakata K."/>
            <person name="Nagamura Y."/>
            <person name="Aoki H."/>
            <person name="Arikawa K."/>
            <person name="Arita K."/>
            <person name="Bito T."/>
            <person name="Chiden Y."/>
            <person name="Fujitsuka N."/>
            <person name="Fukunaka R."/>
            <person name="Hamada M."/>
            <person name="Harada C."/>
            <person name="Hayashi A."/>
            <person name="Hijishita S."/>
            <person name="Honda M."/>
            <person name="Hosokawa S."/>
            <person name="Ichikawa Y."/>
            <person name="Idonuma A."/>
            <person name="Iijima M."/>
            <person name="Ikeda M."/>
            <person name="Ikeno M."/>
            <person name="Ito K."/>
            <person name="Ito S."/>
            <person name="Ito T."/>
            <person name="Ito Y."/>
            <person name="Ito Y."/>
            <person name="Iwabuchi A."/>
            <person name="Kamiya K."/>
            <person name="Karasawa W."/>
            <person name="Kurita K."/>
            <person name="Katagiri S."/>
            <person name="Kikuta A."/>
            <person name="Kobayashi H."/>
            <person name="Kobayashi N."/>
            <person name="Machita K."/>
            <person name="Maehara T."/>
            <person name="Masukawa M."/>
            <person name="Mizubayashi T."/>
            <person name="Mukai Y."/>
            <person name="Nagasaki H."/>
            <person name="Nagata Y."/>
            <person name="Naito S."/>
            <person name="Nakashima M."/>
            <person name="Nakama Y."/>
            <person name="Nakamichi Y."/>
            <person name="Nakamura M."/>
            <person name="Meguro A."/>
            <person name="Negishi M."/>
            <person name="Ohta I."/>
            <person name="Ohta T."/>
            <person name="Okamoto M."/>
            <person name="Ono N."/>
            <person name="Saji S."/>
            <person name="Sakaguchi M."/>
            <person name="Sakai K."/>
            <person name="Shibata M."/>
            <person name="Shimokawa T."/>
            <person name="Song J."/>
            <person name="Takazaki Y."/>
            <person name="Terasawa K."/>
            <person name="Tsugane M."/>
            <person name="Tsuji K."/>
            <person name="Ueda S."/>
            <person name="Waki K."/>
            <person name="Yamagata H."/>
            <person name="Yamamoto M."/>
            <person name="Yamamoto S."/>
            <person name="Yamane H."/>
            <person name="Yoshiki S."/>
            <person name="Yoshihara R."/>
            <person name="Yukawa K."/>
            <person name="Zhong H."/>
            <person name="Yano M."/>
            <person name="Yuan Q."/>
            <person name="Ouyang S."/>
            <person name="Liu J."/>
            <person name="Jones K.M."/>
            <person name="Gansberger K."/>
            <person name="Moffat K."/>
            <person name="Hill J."/>
            <person name="Bera J."/>
            <person name="Fadrosh D."/>
            <person name="Jin S."/>
            <person name="Johri S."/>
            <person name="Kim M."/>
            <person name="Overton L."/>
            <person name="Reardon M."/>
            <person name="Tsitrin T."/>
            <person name="Vuong H."/>
            <person name="Weaver B."/>
            <person name="Ciecko A."/>
            <person name="Tallon L."/>
            <person name="Jackson J."/>
            <person name="Pai G."/>
            <person name="Aken S.V."/>
            <person name="Utterback T."/>
            <person name="Reidmuller S."/>
            <person name="Feldblyum T."/>
            <person name="Hsiao J."/>
            <person name="Zismann V."/>
            <person name="Iobst S."/>
            <person name="de Vazeille A.R."/>
            <person name="Buell C.R."/>
            <person name="Ying K."/>
            <person name="Li Y."/>
            <person name="Lu T."/>
            <person name="Huang Y."/>
            <person name="Zhao Q."/>
            <person name="Feng Q."/>
            <person name="Zhang L."/>
            <person name="Zhu J."/>
            <person name="Weng Q."/>
            <person name="Mu J."/>
            <person name="Lu Y."/>
            <person name="Fan D."/>
            <person name="Liu Y."/>
            <person name="Guan J."/>
            <person name="Zhang Y."/>
            <person name="Yu S."/>
            <person name="Liu X."/>
            <person name="Zhang Y."/>
            <person name="Hong G."/>
            <person name="Han B."/>
            <person name="Choisne N."/>
            <person name="Demange N."/>
            <person name="Orjeda G."/>
            <person name="Samain S."/>
            <person name="Cattolico L."/>
            <person name="Pelletier E."/>
            <person name="Couloux A."/>
            <person name="Segurens B."/>
            <person name="Wincker P."/>
            <person name="D'Hont A."/>
            <person name="Scarpelli C."/>
            <person name="Weissenbach J."/>
            <person name="Salanoubat M."/>
            <person name="Quetier F."/>
            <person name="Yu Y."/>
            <person name="Kim H.R."/>
            <person name="Rambo T."/>
            <person name="Currie J."/>
            <person name="Collura K."/>
            <person name="Luo M."/>
            <person name="Yang T."/>
            <person name="Ammiraju J.S.S."/>
            <person name="Engler F."/>
            <person name="Soderlund C."/>
            <person name="Wing R.A."/>
            <person name="Palmer L.E."/>
            <person name="de la Bastide M."/>
            <person name="Spiegel L."/>
            <person name="Nascimento L."/>
            <person name="Zutavern T."/>
            <person name="O'Shaughnessy A."/>
            <person name="Dike S."/>
            <person name="Dedhia N."/>
            <person name="Preston R."/>
            <person name="Balija V."/>
            <person name="McCombie W.R."/>
            <person name="Chow T."/>
            <person name="Chen H."/>
            <person name="Chung M."/>
            <person name="Chen C."/>
            <person name="Shaw J."/>
            <person name="Wu H."/>
            <person name="Hsiao K."/>
            <person name="Chao Y."/>
            <person name="Chu M."/>
            <person name="Cheng C."/>
            <person name="Hour A."/>
            <person name="Lee P."/>
            <person name="Lin S."/>
            <person name="Lin Y."/>
            <person name="Liou J."/>
            <person name="Liu S."/>
            <person name="Hsing Y."/>
            <person name="Raghuvanshi S."/>
            <person name="Mohanty A."/>
            <person name="Bharti A.K."/>
            <person name="Gaur A."/>
            <person name="Gupta V."/>
            <person name="Kumar D."/>
            <person name="Ravi V."/>
            <person name="Vij S."/>
            <person name="Kapur A."/>
            <person name="Khurana P."/>
            <person name="Khurana P."/>
            <person name="Khurana J.P."/>
            <person name="Tyagi A.K."/>
            <person name="Gaikwad K."/>
            <person name="Singh A."/>
            <person name="Dalal V."/>
            <person name="Srivastava S."/>
            <person name="Dixit A."/>
            <person name="Pal A.K."/>
            <person name="Ghazi I.A."/>
            <person name="Yadav M."/>
            <person name="Pandit A."/>
            <person name="Bhargava A."/>
            <person name="Sureshbabu K."/>
            <person name="Batra K."/>
            <person name="Sharma T.R."/>
            <person name="Mohapatra T."/>
            <person name="Singh N.K."/>
            <person name="Messing J."/>
            <person name="Nelson A.B."/>
            <person name="Fuks G."/>
            <person name="Kavchok S."/>
            <person name="Keizer G."/>
            <person name="Linton E."/>
            <person name="Llaca V."/>
            <person name="Song R."/>
            <person name="Tanyolac B."/>
            <person name="Young S."/>
            <person name="Ho-Il K."/>
            <person name="Hahn J.H."/>
            <person name="Sangsakoo G."/>
            <person name="Vanavichit A."/>
            <person name="de Mattos Luiz.A.T."/>
            <person name="Zimmer P.D."/>
            <person name="Malone G."/>
            <person name="Dellagostin O."/>
            <person name="de Oliveira A.C."/>
            <person name="Bevan M."/>
            <person name="Bancroft I."/>
            <person name="Minx P."/>
            <person name="Cordum H."/>
            <person name="Wilson R."/>
            <person name="Cheng Z."/>
            <person name="Jin W."/>
            <person name="Jiang J."/>
            <person name="Leong S.A."/>
            <person name="Iwama H."/>
            <person name="Gojobori T."/>
            <person name="Itoh T."/>
            <person name="Niimura Y."/>
            <person name="Fujii Y."/>
            <person name="Habara T."/>
            <person name="Sakai H."/>
            <person name="Sato Y."/>
            <person name="Wilson G."/>
            <person name="Kumar K."/>
            <person name="McCouch S."/>
            <person name="Juretic N."/>
            <person name="Hoen D."/>
            <person name="Wright S."/>
            <person name="Bruskiewich R."/>
            <person name="Bureau T."/>
            <person name="Miyao A."/>
            <person name="Hirochika H."/>
            <person name="Nishikawa T."/>
            <person name="Kadowaki K."/>
            <person name="Sugiura M."/>
            <person name="Burr B."/>
            <person name="Sasaki T."/>
        </authorList>
    </citation>
    <scope>NUCLEOTIDE SEQUENCE [LARGE SCALE GENOMIC DNA]</scope>
    <source>
        <strain evidence="7">cv. Nipponbare</strain>
    </source>
</reference>
<dbReference type="PANTHER" id="PTHR33170:SF2">
    <property type="entry name" value="OS12G0531500 PROTEIN"/>
    <property type="match status" value="1"/>
</dbReference>
<feature type="domain" description="Reverse transcriptase" evidence="5">
    <location>
        <begin position="1103"/>
        <end position="1381"/>
    </location>
</feature>
<dbReference type="SUPFAM" id="SSF57756">
    <property type="entry name" value="Retrovirus zinc finger-like domains"/>
    <property type="match status" value="1"/>
</dbReference>
<dbReference type="InterPro" id="IPR036875">
    <property type="entry name" value="Znf_CCHC_sf"/>
</dbReference>
<dbReference type="PANTHER" id="PTHR33170">
    <property type="entry name" value="DUF4283 DOMAIN-CONTAINING PROTEIN-RELATED"/>
    <property type="match status" value="1"/>
</dbReference>
<sequence length="1614" mass="184986">MRPSVPGVYAYELLLWARKELENLEVFTADDGGGGGGNTVHGDKAPVDGKGEAATLAKRADVSGGQECGVVRVEDVQRVETPAAEITNAMKDTKIVKNKDQERGGSEREEEETVAMAGTGSREEALLNPRNQALRPQSQGRPGFEAERGGGGPPKIKCFKCGREGHHQATCPNPPLCYSCHNTGHISAHCPMNLMKRGVKLCGFGIPGHGFYSLQVEISDAEVARAPVRGILTVILGEGSVVKIVTELKHLFVGLNWEWKVKQLNDKEFLINFPFDEVRSKISTCKCFDFETSLIKASVVETGMTEEAVDELVAVWVKIFGIPKIAKTVNWLLQLVAVWVKIFGIPKIAKTEDSIKAIVELVGEFETMDGASLRRDGPVRVRVACKDPRELHFSVHVYINKVGYMTKWEPEGYPPYENRQMPPDDDGGDDKDDKNDEELQEDMNLDDEFKNQNSPRGRQLRDADSNQGNRFGAYSAPLHTKGNHMGHRGVVSRSWYLRKKAEFMTEMQSQDEGGELTQELLPEDEYERCQIPTDSDIERIRAGEDKEDEKSFQEVSNKKKNNGKKSEPAVTSRMSLQQRELATVPITKRAEMLTQKKNLESAANIELGRSVEEVNSNIDSMRAKEIVHARLVELNWKKKMEENSTKEGEKELVSKDESEILEVEHIDKEQDKSSELNRRRGGLKKQRKKMKILFWNIVDVTETHVGSYFINCVVVNRKDKFQWEVISVYGPVDNSLKNVFLEELRWHISGREHPVMLGGDFNLYKFASEKSNSNIDVRCMDMFNKFISDLDLREVHIIGPKFTWTNKQYCPTQEVLDRILVSDDWDDRYPNSLISSVLRVGSDHTPLLLDTYELVVEKCRYFRFESAWLAVEGFKDLVGKKFPDRDGSYILEFWNKKQVEMRRFLTGWGINKQSEDRRAKLSLQKKLEEIDSKAVDAELNADEWRHRYELEDALEHIYELEELYWHKRCGEQWLLEGDRNTEYYHRIANGRKKRCTITSLMDGDRELTTKEDLKHHIVEYYKSLFRSESSSSIHLSQGVWVDSLCLKEEDKNTLMRPFTIEELYKVLREAKPNTAFGPDGFSIPFYRAFWPQLRPDLFEMLLMLYNEELDLKRLNFGVISLIPKNSNPTDIKQFRPICVLNDCFKFISKCVCNRLTEIARDVISPTQTAFIPGRFILEGCVIIHEVLHEMNRKNLEGIILKIDFEKAYDKVSWDFLIEVMVRKGFPSKWVNWIKTCVMGGRVCININGERTDFFRTFRGLRQGDPLSPLLFNLISDALAAMLDSAKREGVLSGLVPDIFPGGITHLQYADDTVLFVANDDKQIVATKFILYCFEEMAVLKVNYHKSEIFTLGLSDNDTNRVAMMFNCPVGQFPMKYLGLPIGPDKILNLGFDFLGQKLEKRLNSWGNNLSHAGRAVQINTCLSSIPSYAMCFYQLPEGVHQKFGSIRGRYYWARNRLKGKYHMVKWEDLAFPKDYGGLGFTETRRMNTALLAKWIMKIESEDDSLCIELLRRKYLQDGGFFQCKERYASQFWKGLLNIRRWLSLGSVWQVGDGSHISFWRDVWWGQCPLRTLFPAIFAVCNQQDILVSQVKEGVRIACLLEGPLVLRRFQSGML</sequence>
<gene>
    <name evidence="6" type="primary">OSJNBa0018K15.13</name>
</gene>
<feature type="region of interest" description="Disordered" evidence="3">
    <location>
        <begin position="412"/>
        <end position="486"/>
    </location>
</feature>
<keyword evidence="1" id="KW-0862">Zinc</keyword>
<feature type="region of interest" description="Disordered" evidence="3">
    <location>
        <begin position="543"/>
        <end position="576"/>
    </location>
</feature>
<feature type="domain" description="CCHC-type" evidence="4">
    <location>
        <begin position="157"/>
        <end position="173"/>
    </location>
</feature>
<dbReference type="Proteomes" id="UP000000763">
    <property type="component" value="Chromosome 5"/>
</dbReference>
<feature type="compositionally biased region" description="Basic and acidic residues" evidence="3">
    <location>
        <begin position="543"/>
        <end position="552"/>
    </location>
</feature>
<evidence type="ECO:0000259" key="4">
    <source>
        <dbReference type="PROSITE" id="PS50158"/>
    </source>
</evidence>
<keyword evidence="6" id="KW-0808">Transferase</keyword>
<dbReference type="EMBL" id="AC144737">
    <property type="protein sequence ID" value="AAT01370.1"/>
    <property type="molecule type" value="Genomic_DNA"/>
</dbReference>
<dbReference type="GO" id="GO:0003964">
    <property type="term" value="F:RNA-directed DNA polymerase activity"/>
    <property type="evidence" value="ECO:0007669"/>
    <property type="project" value="UniProtKB-KW"/>
</dbReference>
<keyword evidence="6" id="KW-0695">RNA-directed DNA polymerase</keyword>
<evidence type="ECO:0000313" key="7">
    <source>
        <dbReference type="Proteomes" id="UP000000763"/>
    </source>
</evidence>
<feature type="compositionally biased region" description="Basic and acidic residues" evidence="3">
    <location>
        <begin position="96"/>
        <end position="107"/>
    </location>
</feature>
<dbReference type="GO" id="GO:0008270">
    <property type="term" value="F:zinc ion binding"/>
    <property type="evidence" value="ECO:0007669"/>
    <property type="project" value="UniProtKB-KW"/>
</dbReference>
<dbReference type="PROSITE" id="PS50878">
    <property type="entry name" value="RT_POL"/>
    <property type="match status" value="1"/>
</dbReference>
<dbReference type="Pfam" id="PF00078">
    <property type="entry name" value="RVT_1"/>
    <property type="match status" value="1"/>
</dbReference>
<feature type="compositionally biased region" description="Polar residues" evidence="3">
    <location>
        <begin position="129"/>
        <end position="140"/>
    </location>
</feature>
<feature type="domain" description="CCHC-type" evidence="4">
    <location>
        <begin position="177"/>
        <end position="191"/>
    </location>
</feature>
<dbReference type="SUPFAM" id="SSF56672">
    <property type="entry name" value="DNA/RNA polymerases"/>
    <property type="match status" value="1"/>
</dbReference>
<dbReference type="Gene3D" id="3.60.10.10">
    <property type="entry name" value="Endonuclease/exonuclease/phosphatase"/>
    <property type="match status" value="1"/>
</dbReference>